<dbReference type="PANTHER" id="PTHR45985:SF3">
    <property type="entry name" value="CHITIN DEACETYLASE-LIKE 4"/>
    <property type="match status" value="1"/>
</dbReference>
<dbReference type="EMBL" id="SNYN01000015">
    <property type="protein sequence ID" value="TDQ49564.1"/>
    <property type="molecule type" value="Genomic_DNA"/>
</dbReference>
<evidence type="ECO:0000256" key="1">
    <source>
        <dbReference type="SAM" id="MobiDB-lite"/>
    </source>
</evidence>
<feature type="region of interest" description="Disordered" evidence="1">
    <location>
        <begin position="42"/>
        <end position="83"/>
    </location>
</feature>
<dbReference type="Proteomes" id="UP000295281">
    <property type="component" value="Unassembled WGS sequence"/>
</dbReference>
<dbReference type="InterPro" id="IPR052740">
    <property type="entry name" value="CE4"/>
</dbReference>
<comment type="caution">
    <text evidence="2">The sequence shown here is derived from an EMBL/GenBank/DDBJ whole genome shotgun (WGS) entry which is preliminary data.</text>
</comment>
<dbReference type="PANTHER" id="PTHR45985">
    <property type="match status" value="1"/>
</dbReference>
<proteinExistence type="predicted"/>
<gene>
    <name evidence="2" type="ORF">EV190_11514</name>
</gene>
<dbReference type="GO" id="GO:0005975">
    <property type="term" value="P:carbohydrate metabolic process"/>
    <property type="evidence" value="ECO:0007669"/>
    <property type="project" value="InterPro"/>
</dbReference>
<dbReference type="AlphaFoldDB" id="A0A4R6V0N8"/>
<dbReference type="Gene3D" id="3.20.20.370">
    <property type="entry name" value="Glycoside hydrolase/deacetylase"/>
    <property type="match status" value="1"/>
</dbReference>
<keyword evidence="3" id="KW-1185">Reference proteome</keyword>
<name>A0A4R6V0N8_9ACTN</name>
<evidence type="ECO:0000313" key="3">
    <source>
        <dbReference type="Proteomes" id="UP000295281"/>
    </source>
</evidence>
<dbReference type="InterPro" id="IPR011330">
    <property type="entry name" value="Glyco_hydro/deAcase_b/a-brl"/>
</dbReference>
<organism evidence="2 3">
    <name type="scientific">Actinorugispora endophytica</name>
    <dbReference type="NCBI Taxonomy" id="1605990"/>
    <lineage>
        <taxon>Bacteria</taxon>
        <taxon>Bacillati</taxon>
        <taxon>Actinomycetota</taxon>
        <taxon>Actinomycetes</taxon>
        <taxon>Streptosporangiales</taxon>
        <taxon>Nocardiopsidaceae</taxon>
        <taxon>Actinorugispora</taxon>
    </lineage>
</organism>
<sequence length="425" mass="46934">MINFLLVTFRRVHAPRETGIQVRDISRRTLLSATALGALGAAGCSAPRTGKPPPGPAPEARLIGDGSTSDTGPQPNQPVVDTLDRTKAPPQFVIISWDGAGELSDGLFARFLEVARRNGAWMTFFLSGLYFLPEHRKNLYRPPGHPVGASDIAYLSEESVHRTIRHIDLAWRAGHEIGTHFNGHFCGPRGVRLWGAADWASEIEQAVRFVMNWKTNTGFTDLPPLPFDYRRELVGARTPCLLGQDNLLPTAAKLGWKYDASSPGGLQVWPRRRGGLWDFPLQSIPMPGSGFEVLSMDYNIMFNQSETSTKDKSRHRAWGGQALGTYLAGFERSYSGNRAPLFVGNHFERWNGGIYMDAVERFMDGVGGERDVRMVSFRQFTDWINAQDPAVVERLATLGVGQRPEQGWAEFLAPSEAEGAAVPVS</sequence>
<evidence type="ECO:0008006" key="4">
    <source>
        <dbReference type="Google" id="ProtNLM"/>
    </source>
</evidence>
<protein>
    <recommendedName>
        <fullName evidence="4">Polysaccharide deacetylase</fullName>
    </recommendedName>
</protein>
<feature type="compositionally biased region" description="Polar residues" evidence="1">
    <location>
        <begin position="66"/>
        <end position="79"/>
    </location>
</feature>
<evidence type="ECO:0000313" key="2">
    <source>
        <dbReference type="EMBL" id="TDQ49564.1"/>
    </source>
</evidence>
<dbReference type="SUPFAM" id="SSF88713">
    <property type="entry name" value="Glycoside hydrolase/deacetylase"/>
    <property type="match status" value="1"/>
</dbReference>
<accession>A0A4R6V0N8</accession>
<reference evidence="2 3" key="1">
    <citation type="submission" date="2019-03" db="EMBL/GenBank/DDBJ databases">
        <title>Genomic Encyclopedia of Type Strains, Phase IV (KMG-IV): sequencing the most valuable type-strain genomes for metagenomic binning, comparative biology and taxonomic classification.</title>
        <authorList>
            <person name="Goeker M."/>
        </authorList>
    </citation>
    <scope>NUCLEOTIDE SEQUENCE [LARGE SCALE GENOMIC DNA]</scope>
    <source>
        <strain evidence="2 3">DSM 46770</strain>
    </source>
</reference>